<organism evidence="8 14">
    <name type="scientific">Listeria monocytogenes</name>
    <dbReference type="NCBI Taxonomy" id="1639"/>
    <lineage>
        <taxon>Bacteria</taxon>
        <taxon>Bacillati</taxon>
        <taxon>Bacillota</taxon>
        <taxon>Bacilli</taxon>
        <taxon>Bacillales</taxon>
        <taxon>Listeriaceae</taxon>
        <taxon>Listeria</taxon>
    </lineage>
</organism>
<dbReference type="RefSeq" id="WP_010958900.1">
    <property type="nucleotide sequence ID" value="NC_021825.2"/>
</dbReference>
<feature type="binding site" evidence="5">
    <location>
        <position position="333"/>
    </location>
    <ligand>
        <name>a divalent metal cation</name>
        <dbReference type="ChEBI" id="CHEBI:60240"/>
        <label>1</label>
    </ligand>
</feature>
<evidence type="ECO:0000256" key="5">
    <source>
        <dbReference type="PIRSR" id="PIRSR602678-1"/>
    </source>
</evidence>
<evidence type="ECO:0000256" key="1">
    <source>
        <dbReference type="ARBA" id="ARBA00006964"/>
    </source>
</evidence>
<dbReference type="GO" id="GO:0005737">
    <property type="term" value="C:cytoplasm"/>
    <property type="evidence" value="ECO:0007669"/>
    <property type="project" value="TreeGrafter"/>
</dbReference>
<evidence type="ECO:0000313" key="7">
    <source>
        <dbReference type="EMBL" id="EAG4462142.1"/>
    </source>
</evidence>
<dbReference type="EMBL" id="AALGDA010000009">
    <property type="protein sequence ID" value="ECY9782266.1"/>
    <property type="molecule type" value="Genomic_DNA"/>
</dbReference>
<evidence type="ECO:0000256" key="2">
    <source>
        <dbReference type="ARBA" id="ARBA00022112"/>
    </source>
</evidence>
<dbReference type="Gene3D" id="3.40.1390.30">
    <property type="entry name" value="NIF3 (NGG1p interacting factor 3)-like"/>
    <property type="match status" value="1"/>
</dbReference>
<dbReference type="PIRSF" id="PIRSF037489">
    <property type="entry name" value="UCP037489_NIF3_YqfO"/>
    <property type="match status" value="1"/>
</dbReference>
<accession>A0A0B8QTT9</accession>
<evidence type="ECO:0000313" key="15">
    <source>
        <dbReference type="Proteomes" id="UP000528151"/>
    </source>
</evidence>
<dbReference type="InterPro" id="IPR036069">
    <property type="entry name" value="DUF34/NIF3_sf"/>
</dbReference>
<dbReference type="Gene3D" id="3.30.70.120">
    <property type="match status" value="1"/>
</dbReference>
<keyword evidence="3 4" id="KW-0479">Metal-binding</keyword>
<evidence type="ECO:0000313" key="10">
    <source>
        <dbReference type="EMBL" id="RKA08355.1"/>
    </source>
</evidence>
<dbReference type="FunFam" id="3.30.70.120:FF:000006">
    <property type="entry name" value="GTP cyclohydrolase 1 type 2 homolog"/>
    <property type="match status" value="1"/>
</dbReference>
<evidence type="ECO:0000313" key="11">
    <source>
        <dbReference type="Proteomes" id="UP000272537"/>
    </source>
</evidence>
<feature type="binding site" evidence="5">
    <location>
        <position position="336"/>
    </location>
    <ligand>
        <name>a divalent metal cation</name>
        <dbReference type="ChEBI" id="CHEBI:60240"/>
        <label>1</label>
    </ligand>
</feature>
<evidence type="ECO:0000256" key="3">
    <source>
        <dbReference type="ARBA" id="ARBA00022723"/>
    </source>
</evidence>
<dbReference type="EMBL" id="QXLS01000003">
    <property type="protein sequence ID" value="RKA08355.1"/>
    <property type="molecule type" value="Genomic_DNA"/>
</dbReference>
<evidence type="ECO:0000256" key="4">
    <source>
        <dbReference type="PIRNR" id="PIRNR037489"/>
    </source>
</evidence>
<dbReference type="KEGG" id="lmok:CQ02_07455"/>
<dbReference type="EMBL" id="AABBZO010000007">
    <property type="protein sequence ID" value="EAG4462142.1"/>
    <property type="molecule type" value="Genomic_DNA"/>
</dbReference>
<dbReference type="Pfam" id="PF01784">
    <property type="entry name" value="DUF34_NIF3"/>
    <property type="match status" value="1"/>
</dbReference>
<comment type="caution">
    <text evidence="8">The sequence shown here is derived from an EMBL/GenBank/DDBJ whole genome shotgun (WGS) entry which is preliminary data.</text>
</comment>
<dbReference type="Proteomes" id="UP000528151">
    <property type="component" value="Unassembled WGS sequence"/>
</dbReference>
<comment type="similarity">
    <text evidence="1 4">Belongs to the GTP cyclohydrolase I type 2/NIF3 family.</text>
</comment>
<reference evidence="8 14" key="2">
    <citation type="submission" date="2019-04" db="EMBL/GenBank/DDBJ databases">
        <authorList>
            <consortium name="GenomeTrakr: Next Generation Sequencing Network for Food Pathogen Tracability"/>
        </authorList>
    </citation>
    <scope>NUCLEOTIDE SEQUENCE [LARGE SCALE GENOMIC DNA]</scope>
    <source>
        <strain evidence="7 15">CFSAN063727</strain>
        <strain evidence="6 12">FDA00007096</strain>
        <strain evidence="8 14">LS1344</strain>
    </source>
</reference>
<dbReference type="InterPro" id="IPR015867">
    <property type="entry name" value="N-reg_PII/ATP_PRibTrfase_C"/>
</dbReference>
<dbReference type="AlphaFoldDB" id="A0A0B8QTT9"/>
<evidence type="ECO:0000313" key="9">
    <source>
        <dbReference type="EMBL" id="ECY9782266.1"/>
    </source>
</evidence>
<feature type="binding site" evidence="5">
    <location>
        <position position="68"/>
    </location>
    <ligand>
        <name>a divalent metal cation</name>
        <dbReference type="ChEBI" id="CHEBI:60240"/>
        <label>1</label>
    </ligand>
</feature>
<evidence type="ECO:0000313" key="8">
    <source>
        <dbReference type="EMBL" id="EAH4242206.1"/>
    </source>
</evidence>
<dbReference type="NCBIfam" id="TIGR00486">
    <property type="entry name" value="YbgI_SA1388"/>
    <property type="match status" value="1"/>
</dbReference>
<evidence type="ECO:0000313" key="12">
    <source>
        <dbReference type="Proteomes" id="UP000365297"/>
    </source>
</evidence>
<sequence>MKVANGYEYTAIMEKIAPKKLAMEGDPIGLQVGDLSRKVRKIMFTLDVLEEVVDEAIEKKVDLIIAHHPFLYRPTQHIDTTTKQGKMIKKLIKNDITVFAAHTNLDIAQGGVNDILADLLHLQETTMIEETYSEPYCKIAVYVPENELESIRLALVNNGAGQIGTEYTECTFHTTGIGSFKPGANANPTIGEKEALTSVPEVKIEAIFPQYLTDTITKAVKIAHPYEEPAIDVYTLEMQTYKEGLGRVGMLPKKLGMVSFIDKLKTAFAIDNVRFIGDLKTTVHKVAIIGGDGNKFIHQAKATGADVFITGDVYYHTGHDLLAINLPTIDAGHNIEKVMKGYLKNKMEEQAKILDYEAEFIVSEVNTDPFQFC</sequence>
<proteinExistence type="inferred from homology"/>
<reference evidence="9 13" key="3">
    <citation type="submission" date="2019-09" db="EMBL/GenBank/DDBJ databases">
        <authorList>
            <consortium name="PulseNet: The National Subtyping Network for Foodborne Disease Surveillance"/>
            <person name="Tarr C.L."/>
            <person name="Trees E."/>
            <person name="Katz L.S."/>
            <person name="Carleton-Romer H.A."/>
            <person name="Stroika S."/>
            <person name="Kucerova Z."/>
            <person name="Roache K.F."/>
            <person name="Sabol A.L."/>
            <person name="Besser J."/>
            <person name="Gerner-Smidt P."/>
        </authorList>
    </citation>
    <scope>NUCLEOTIDE SEQUENCE [LARGE SCALE GENOMIC DNA]</scope>
    <source>
        <strain evidence="9 13">PNUSAL005692</strain>
    </source>
</reference>
<evidence type="ECO:0000313" key="14">
    <source>
        <dbReference type="Proteomes" id="UP000527632"/>
    </source>
</evidence>
<dbReference type="InterPro" id="IPR017221">
    <property type="entry name" value="DUF34/NIF3_bac"/>
</dbReference>
<gene>
    <name evidence="6" type="ORF">ARY78_04370</name>
    <name evidence="7" type="ORF">CA369_07580</name>
    <name evidence="10" type="ORF">DYZ80_01548</name>
    <name evidence="8" type="ORF">E5F58_09455</name>
    <name evidence="9" type="ORF">F6515_04605</name>
</gene>
<dbReference type="SUPFAM" id="SSF102705">
    <property type="entry name" value="NIF3 (NGG1p interacting factor 3)-like"/>
    <property type="match status" value="1"/>
</dbReference>
<dbReference type="Proteomes" id="UP000365297">
    <property type="component" value="Unassembled WGS sequence"/>
</dbReference>
<dbReference type="PANTHER" id="PTHR13799">
    <property type="entry name" value="NGG1 INTERACTING FACTOR 3"/>
    <property type="match status" value="1"/>
</dbReference>
<dbReference type="PANTHER" id="PTHR13799:SF14">
    <property type="entry name" value="GTP CYCLOHYDROLASE 1 TYPE 2 HOMOLOG"/>
    <property type="match status" value="1"/>
</dbReference>
<dbReference type="FunFam" id="3.40.1390.30:FF:000001">
    <property type="entry name" value="GTP cyclohydrolase 1 type 2"/>
    <property type="match status" value="1"/>
</dbReference>
<dbReference type="Proteomes" id="UP000272537">
    <property type="component" value="Unassembled WGS sequence"/>
</dbReference>
<dbReference type="Proteomes" id="UP000527632">
    <property type="component" value="Unassembled WGS sequence"/>
</dbReference>
<dbReference type="EMBL" id="AAAIXK010000002">
    <property type="protein sequence ID" value="EAC5549666.1"/>
    <property type="molecule type" value="Genomic_DNA"/>
</dbReference>
<name>A0A0B8QTT9_LISMN</name>
<feature type="binding site" evidence="5">
    <location>
        <position position="106"/>
    </location>
    <ligand>
        <name>a divalent metal cation</name>
        <dbReference type="ChEBI" id="CHEBI:60240"/>
        <label>1</label>
    </ligand>
</feature>
<dbReference type="Proteomes" id="UP000489121">
    <property type="component" value="Unassembled WGS sequence"/>
</dbReference>
<protein>
    <recommendedName>
        <fullName evidence="2 4">GTP cyclohydrolase 1 type 2 homolog</fullName>
    </recommendedName>
</protein>
<dbReference type="GO" id="GO:0046872">
    <property type="term" value="F:metal ion binding"/>
    <property type="evidence" value="ECO:0007669"/>
    <property type="project" value="UniProtKB-UniRule"/>
</dbReference>
<feature type="binding site" evidence="5">
    <location>
        <position position="67"/>
    </location>
    <ligand>
        <name>a divalent metal cation</name>
        <dbReference type="ChEBI" id="CHEBI:60240"/>
        <label>1</label>
    </ligand>
</feature>
<evidence type="ECO:0000313" key="6">
    <source>
        <dbReference type="EMBL" id="EAC5549666.1"/>
    </source>
</evidence>
<dbReference type="EMBL" id="AABGUK010000003">
    <property type="protein sequence ID" value="EAH4242206.1"/>
    <property type="molecule type" value="Genomic_DNA"/>
</dbReference>
<evidence type="ECO:0000313" key="13">
    <source>
        <dbReference type="Proteomes" id="UP000489121"/>
    </source>
</evidence>
<dbReference type="InterPro" id="IPR002678">
    <property type="entry name" value="DUF34/NIF3"/>
</dbReference>
<reference evidence="10 11" key="1">
    <citation type="journal article" date="2018" name="BMC Genomics">
        <title>Genes significantly associated with lineage II food isolates of Listeria monocytogenes.</title>
        <authorList>
            <person name="Pirone-Davies C."/>
            <person name="Chen Y."/>
            <person name="Pightling A."/>
            <person name="Ryan G."/>
            <person name="Wang Y."/>
            <person name="Yao K."/>
            <person name="Hoffmann M."/>
            <person name="Allard M.W."/>
        </authorList>
    </citation>
    <scope>NUCLEOTIDE SEQUENCE [LARGE SCALE GENOMIC DNA]</scope>
    <source>
        <strain evidence="10 11">PNUSAL000550</strain>
    </source>
</reference>